<protein>
    <recommendedName>
        <fullName evidence="6">Cathepsin propeptide inhibitor domain-containing protein</fullName>
    </recommendedName>
</protein>
<sequence length="492" mass="57116">MRSPVSQISFQIRNANIDYRNANFDYRNEIFQIRCDSPNSRCDLFQIRVAIVQVRCDSRSSHCDLFQVRCDSRSSRCDLFQVRCDSRSSRCDLFQVRCDSPKSQRLVNKGDSRASPPPPSVSSRLVSSRGRGRGRGRGRVVAILDYRNELRINRNANFDYRNELGINRNELGINRNANFDYRNEFGINRNELEINRNTNFDYRNEFGINRNANFDYRNELRLSQRICNKSQRELRLSQISFQIHNANFDYRNANLDYCNANLDYRNAIVEVRVANLETDLRYRRSRFELSIALRFSCESAKEKRFNIFKENLEYIESFNSVGNRGFKLGLNEFADLRHDEFIATHTGYHKMDKSESTSFKYANYSDISMVQVPLDMRIIVVYLKMVKFVSNANIEDSFYCELEWFLGISAVAAVESLTQINTGKLTSLSEQQLVDCSRNGGNQGCNSGVMVDAYQYLIQNRGIAAEQTYPYNELQETCDKVKQASKVETISV</sequence>
<evidence type="ECO:0000313" key="7">
    <source>
        <dbReference type="EMBL" id="KAE8691845.1"/>
    </source>
</evidence>
<evidence type="ECO:0000256" key="2">
    <source>
        <dbReference type="ARBA" id="ARBA00022670"/>
    </source>
</evidence>
<feature type="domain" description="Cathepsin propeptide inhibitor" evidence="6">
    <location>
        <begin position="285"/>
        <end position="341"/>
    </location>
</feature>
<organism evidence="7 8">
    <name type="scientific">Hibiscus syriacus</name>
    <name type="common">Rose of Sharon</name>
    <dbReference type="NCBI Taxonomy" id="106335"/>
    <lineage>
        <taxon>Eukaryota</taxon>
        <taxon>Viridiplantae</taxon>
        <taxon>Streptophyta</taxon>
        <taxon>Embryophyta</taxon>
        <taxon>Tracheophyta</taxon>
        <taxon>Spermatophyta</taxon>
        <taxon>Magnoliopsida</taxon>
        <taxon>eudicotyledons</taxon>
        <taxon>Gunneridae</taxon>
        <taxon>Pentapetalae</taxon>
        <taxon>rosids</taxon>
        <taxon>malvids</taxon>
        <taxon>Malvales</taxon>
        <taxon>Malvaceae</taxon>
        <taxon>Malvoideae</taxon>
        <taxon>Hibiscus</taxon>
    </lineage>
</organism>
<keyword evidence="3" id="KW-0378">Hydrolase</keyword>
<accession>A0A6A2ZLP0</accession>
<evidence type="ECO:0000259" key="6">
    <source>
        <dbReference type="SMART" id="SM00848"/>
    </source>
</evidence>
<dbReference type="GO" id="GO:0006508">
    <property type="term" value="P:proteolysis"/>
    <property type="evidence" value="ECO:0007669"/>
    <property type="project" value="UniProtKB-KW"/>
</dbReference>
<evidence type="ECO:0000256" key="3">
    <source>
        <dbReference type="ARBA" id="ARBA00022801"/>
    </source>
</evidence>
<dbReference type="InterPro" id="IPR013201">
    <property type="entry name" value="Prot_inhib_I29"/>
</dbReference>
<evidence type="ECO:0000256" key="1">
    <source>
        <dbReference type="ARBA" id="ARBA00008455"/>
    </source>
</evidence>
<gene>
    <name evidence="7" type="ORF">F3Y22_tig00110865pilonHSYRG00093</name>
</gene>
<feature type="region of interest" description="Disordered" evidence="5">
    <location>
        <begin position="104"/>
        <end position="135"/>
    </location>
</feature>
<dbReference type="Proteomes" id="UP000436088">
    <property type="component" value="Unassembled WGS sequence"/>
</dbReference>
<keyword evidence="8" id="KW-1185">Reference proteome</keyword>
<name>A0A6A2ZLP0_HIBSY</name>
<proteinExistence type="inferred from homology"/>
<dbReference type="SMART" id="SM00848">
    <property type="entry name" value="Inhibitor_I29"/>
    <property type="match status" value="1"/>
</dbReference>
<dbReference type="Gene3D" id="1.10.287.2250">
    <property type="match status" value="1"/>
</dbReference>
<evidence type="ECO:0000313" key="8">
    <source>
        <dbReference type="Proteomes" id="UP000436088"/>
    </source>
</evidence>
<dbReference type="EMBL" id="VEPZ02001143">
    <property type="protein sequence ID" value="KAE8691845.1"/>
    <property type="molecule type" value="Genomic_DNA"/>
</dbReference>
<dbReference type="SUPFAM" id="SSF54001">
    <property type="entry name" value="Cysteine proteinases"/>
    <property type="match status" value="1"/>
</dbReference>
<reference evidence="7" key="1">
    <citation type="submission" date="2019-09" db="EMBL/GenBank/DDBJ databases">
        <title>Draft genome information of white flower Hibiscus syriacus.</title>
        <authorList>
            <person name="Kim Y.-M."/>
        </authorList>
    </citation>
    <scope>NUCLEOTIDE SEQUENCE [LARGE SCALE GENOMIC DNA]</scope>
    <source>
        <strain evidence="7">YM2019G1</strain>
    </source>
</reference>
<dbReference type="InterPro" id="IPR038765">
    <property type="entry name" value="Papain-like_cys_pep_sf"/>
</dbReference>
<dbReference type="Gene3D" id="3.90.70.10">
    <property type="entry name" value="Cysteine proteinases"/>
    <property type="match status" value="1"/>
</dbReference>
<dbReference type="PANTHER" id="PTHR12411">
    <property type="entry name" value="CYSTEINE PROTEASE FAMILY C1-RELATED"/>
    <property type="match status" value="1"/>
</dbReference>
<comment type="caution">
    <text evidence="7">The sequence shown here is derived from an EMBL/GenBank/DDBJ whole genome shotgun (WGS) entry which is preliminary data.</text>
</comment>
<comment type="similarity">
    <text evidence="1">Belongs to the peptidase C1 family.</text>
</comment>
<keyword evidence="4" id="KW-0788">Thiol protease</keyword>
<keyword evidence="2" id="KW-0645">Protease</keyword>
<dbReference type="AlphaFoldDB" id="A0A6A2ZLP0"/>
<dbReference type="InterPro" id="IPR013128">
    <property type="entry name" value="Peptidase_C1A"/>
</dbReference>
<dbReference type="InterPro" id="IPR000668">
    <property type="entry name" value="Peptidase_C1A_C"/>
</dbReference>
<dbReference type="GO" id="GO:0008234">
    <property type="term" value="F:cysteine-type peptidase activity"/>
    <property type="evidence" value="ECO:0007669"/>
    <property type="project" value="UniProtKB-KW"/>
</dbReference>
<dbReference type="Pfam" id="PF00112">
    <property type="entry name" value="Peptidase_C1"/>
    <property type="match status" value="1"/>
</dbReference>
<evidence type="ECO:0000256" key="5">
    <source>
        <dbReference type="SAM" id="MobiDB-lite"/>
    </source>
</evidence>
<evidence type="ECO:0000256" key="4">
    <source>
        <dbReference type="ARBA" id="ARBA00022807"/>
    </source>
</evidence>
<dbReference type="Pfam" id="PF08246">
    <property type="entry name" value="Inhibitor_I29"/>
    <property type="match status" value="1"/>
</dbReference>